<dbReference type="AlphaFoldDB" id="A0A9P4V5L5"/>
<evidence type="ECO:0000256" key="1">
    <source>
        <dbReference type="ARBA" id="ARBA00001947"/>
    </source>
</evidence>
<dbReference type="OrthoDB" id="7396853at2759"/>
<protein>
    <submittedName>
        <fullName evidence="7">Extradiol ring-cleavage dioxygenase</fullName>
    </submittedName>
</protein>
<dbReference type="GO" id="GO:0016702">
    <property type="term" value="F:oxidoreductase activity, acting on single donors with incorporation of molecular oxygen, incorporation of two atoms of oxygen"/>
    <property type="evidence" value="ECO:0007669"/>
    <property type="project" value="UniProtKB-ARBA"/>
</dbReference>
<dbReference type="Pfam" id="PF02900">
    <property type="entry name" value="LigB"/>
    <property type="match status" value="1"/>
</dbReference>
<reference evidence="7" key="1">
    <citation type="journal article" date="2020" name="Stud. Mycol.">
        <title>101 Dothideomycetes genomes: a test case for predicting lifestyles and emergence of pathogens.</title>
        <authorList>
            <person name="Haridas S."/>
            <person name="Albert R."/>
            <person name="Binder M."/>
            <person name="Bloem J."/>
            <person name="Labutti K."/>
            <person name="Salamov A."/>
            <person name="Andreopoulos B."/>
            <person name="Baker S."/>
            <person name="Barry K."/>
            <person name="Bills G."/>
            <person name="Bluhm B."/>
            <person name="Cannon C."/>
            <person name="Castanera R."/>
            <person name="Culley D."/>
            <person name="Daum C."/>
            <person name="Ezra D."/>
            <person name="Gonzalez J."/>
            <person name="Henrissat B."/>
            <person name="Kuo A."/>
            <person name="Liang C."/>
            <person name="Lipzen A."/>
            <person name="Lutzoni F."/>
            <person name="Magnuson J."/>
            <person name="Mondo S."/>
            <person name="Nolan M."/>
            <person name="Ohm R."/>
            <person name="Pangilinan J."/>
            <person name="Park H.-J."/>
            <person name="Ramirez L."/>
            <person name="Alfaro M."/>
            <person name="Sun H."/>
            <person name="Tritt A."/>
            <person name="Yoshinaga Y."/>
            <person name="Zwiers L.-H."/>
            <person name="Turgeon B."/>
            <person name="Goodwin S."/>
            <person name="Spatafora J."/>
            <person name="Crous P."/>
            <person name="Grigoriev I."/>
        </authorList>
    </citation>
    <scope>NUCLEOTIDE SEQUENCE</scope>
    <source>
        <strain evidence="7">CBS 125425</strain>
    </source>
</reference>
<keyword evidence="5" id="KW-0560">Oxidoreductase</keyword>
<sequence length="275" mass="30218">MTRLAPVIALSHGGGPMPILGDPRSANITASLKTKVPKILKLGTDEEPKAIVLVTAHWSTKVPTVSSAAKHELYYDYYGFPPEAYDLKYDAPGSPEVADMIEKALKDEGLESKKDSRRGWDHGVFVPMILIHPSASVPIIQLSVLASESPAAHYRLGRALSTLRSHNIAIVGSGFASMHNIPHMFSGITRTPAFKALNDEWNALVTDAAMTEDVEERGNKFDGWRRWKGAWDMHPKGGAEHFLPLVVCAGAAGEEKAKAYADEMMGLDMWSYYWE</sequence>
<dbReference type="CDD" id="cd07363">
    <property type="entry name" value="45_DOPA_Dioxygenase"/>
    <property type="match status" value="1"/>
</dbReference>
<comment type="caution">
    <text evidence="7">The sequence shown here is derived from an EMBL/GenBank/DDBJ whole genome shotgun (WGS) entry which is preliminary data.</text>
</comment>
<evidence type="ECO:0000256" key="2">
    <source>
        <dbReference type="ARBA" id="ARBA00007581"/>
    </source>
</evidence>
<evidence type="ECO:0000313" key="8">
    <source>
        <dbReference type="Proteomes" id="UP000799444"/>
    </source>
</evidence>
<name>A0A9P4V5L5_9PLEO</name>
<dbReference type="PANTHER" id="PTHR30096">
    <property type="entry name" value="4,5-DOPA DIOXYGENASE EXTRADIOL-LIKE PROTEIN"/>
    <property type="match status" value="1"/>
</dbReference>
<proteinExistence type="inferred from homology"/>
<evidence type="ECO:0000313" key="7">
    <source>
        <dbReference type="EMBL" id="KAF2740802.1"/>
    </source>
</evidence>
<dbReference type="InterPro" id="IPR014436">
    <property type="entry name" value="Extradiol_dOase_DODA"/>
</dbReference>
<feature type="domain" description="Extradiol ring-cleavage dioxygenase class III enzyme subunit B" evidence="6">
    <location>
        <begin position="34"/>
        <end position="259"/>
    </location>
</feature>
<evidence type="ECO:0000256" key="5">
    <source>
        <dbReference type="ARBA" id="ARBA00023002"/>
    </source>
</evidence>
<keyword evidence="7" id="KW-0223">Dioxygenase</keyword>
<comment type="similarity">
    <text evidence="2">Belongs to the DODA-type extradiol aromatic ring-opening dioxygenase family.</text>
</comment>
<dbReference type="SUPFAM" id="SSF53213">
    <property type="entry name" value="LigB-like"/>
    <property type="match status" value="1"/>
</dbReference>
<dbReference type="EMBL" id="ML996099">
    <property type="protein sequence ID" value="KAF2740802.1"/>
    <property type="molecule type" value="Genomic_DNA"/>
</dbReference>
<dbReference type="Proteomes" id="UP000799444">
    <property type="component" value="Unassembled WGS sequence"/>
</dbReference>
<dbReference type="InterPro" id="IPR004183">
    <property type="entry name" value="Xdiol_dOase_suB"/>
</dbReference>
<dbReference type="Gene3D" id="3.40.830.10">
    <property type="entry name" value="LigB-like"/>
    <property type="match status" value="1"/>
</dbReference>
<dbReference type="GO" id="GO:0008198">
    <property type="term" value="F:ferrous iron binding"/>
    <property type="evidence" value="ECO:0007669"/>
    <property type="project" value="InterPro"/>
</dbReference>
<accession>A0A9P4V5L5</accession>
<comment type="cofactor">
    <cofactor evidence="1">
        <name>Zn(2+)</name>
        <dbReference type="ChEBI" id="CHEBI:29105"/>
    </cofactor>
</comment>
<dbReference type="PANTHER" id="PTHR30096:SF0">
    <property type="entry name" value="4,5-DOPA DIOXYGENASE EXTRADIOL-LIKE PROTEIN"/>
    <property type="match status" value="1"/>
</dbReference>
<evidence type="ECO:0000256" key="4">
    <source>
        <dbReference type="ARBA" id="ARBA00022833"/>
    </source>
</evidence>
<dbReference type="GO" id="GO:0008270">
    <property type="term" value="F:zinc ion binding"/>
    <property type="evidence" value="ECO:0007669"/>
    <property type="project" value="InterPro"/>
</dbReference>
<organism evidence="7 8">
    <name type="scientific">Polyplosphaeria fusca</name>
    <dbReference type="NCBI Taxonomy" id="682080"/>
    <lineage>
        <taxon>Eukaryota</taxon>
        <taxon>Fungi</taxon>
        <taxon>Dikarya</taxon>
        <taxon>Ascomycota</taxon>
        <taxon>Pezizomycotina</taxon>
        <taxon>Dothideomycetes</taxon>
        <taxon>Pleosporomycetidae</taxon>
        <taxon>Pleosporales</taxon>
        <taxon>Tetraplosphaeriaceae</taxon>
        <taxon>Polyplosphaeria</taxon>
    </lineage>
</organism>
<keyword evidence="8" id="KW-1185">Reference proteome</keyword>
<gene>
    <name evidence="7" type="ORF">EJ04DRAFT_424457</name>
</gene>
<keyword evidence="4" id="KW-0862">Zinc</keyword>
<keyword evidence="3" id="KW-0479">Metal-binding</keyword>
<dbReference type="PIRSF" id="PIRSF006157">
    <property type="entry name" value="Doxgns_DODA"/>
    <property type="match status" value="1"/>
</dbReference>
<evidence type="ECO:0000259" key="6">
    <source>
        <dbReference type="Pfam" id="PF02900"/>
    </source>
</evidence>
<evidence type="ECO:0000256" key="3">
    <source>
        <dbReference type="ARBA" id="ARBA00022723"/>
    </source>
</evidence>